<accession>A0A399IYT1</accession>
<gene>
    <name evidence="1" type="ORF">DL237_13300</name>
</gene>
<protein>
    <submittedName>
        <fullName evidence="1">Uncharacterized protein</fullName>
    </submittedName>
</protein>
<name>A0A399IYT1_9RHOB</name>
<dbReference type="Proteomes" id="UP000265848">
    <property type="component" value="Unassembled WGS sequence"/>
</dbReference>
<comment type="caution">
    <text evidence="1">The sequence shown here is derived from an EMBL/GenBank/DDBJ whole genome shotgun (WGS) entry which is preliminary data.</text>
</comment>
<reference evidence="1 2" key="1">
    <citation type="submission" date="2018-08" db="EMBL/GenBank/DDBJ databases">
        <title>Pseudooceanicola sediminis CY03 in the family Rhodobacteracea.</title>
        <authorList>
            <person name="Zhang Y.-J."/>
        </authorList>
    </citation>
    <scope>NUCLEOTIDE SEQUENCE [LARGE SCALE GENOMIC DNA]</scope>
    <source>
        <strain evidence="1 2">CY03</strain>
    </source>
</reference>
<evidence type="ECO:0000313" key="1">
    <source>
        <dbReference type="EMBL" id="RII38181.1"/>
    </source>
</evidence>
<organism evidence="1 2">
    <name type="scientific">Pseudooceanicola sediminis</name>
    <dbReference type="NCBI Taxonomy" id="2211117"/>
    <lineage>
        <taxon>Bacteria</taxon>
        <taxon>Pseudomonadati</taxon>
        <taxon>Pseudomonadota</taxon>
        <taxon>Alphaproteobacteria</taxon>
        <taxon>Rhodobacterales</taxon>
        <taxon>Paracoccaceae</taxon>
        <taxon>Pseudooceanicola</taxon>
    </lineage>
</organism>
<dbReference type="AlphaFoldDB" id="A0A399IYT1"/>
<keyword evidence="2" id="KW-1185">Reference proteome</keyword>
<proteinExistence type="predicted"/>
<evidence type="ECO:0000313" key="2">
    <source>
        <dbReference type="Proteomes" id="UP000265848"/>
    </source>
</evidence>
<sequence>MDSGHIPKAGVFRNIRVVGLLGFQRLEFLFRAERPLDRKQQQLRMTEGRGQAQAFTRSVDLPFEALLPARPALR</sequence>
<dbReference type="EMBL" id="QWJJ01000011">
    <property type="protein sequence ID" value="RII38181.1"/>
    <property type="molecule type" value="Genomic_DNA"/>
</dbReference>